<keyword evidence="1" id="KW-0175">Coiled coil</keyword>
<feature type="coiled-coil region" evidence="1">
    <location>
        <begin position="300"/>
        <end position="341"/>
    </location>
</feature>
<evidence type="ECO:0000313" key="2">
    <source>
        <dbReference type="EMBL" id="OCH89812.1"/>
    </source>
</evidence>
<keyword evidence="3" id="KW-1185">Reference proteome</keyword>
<evidence type="ECO:0000313" key="3">
    <source>
        <dbReference type="Proteomes" id="UP000250043"/>
    </source>
</evidence>
<accession>A0A8E2B071</accession>
<dbReference type="AlphaFoldDB" id="A0A8E2B071"/>
<reference evidence="2 3" key="1">
    <citation type="submission" date="2016-07" db="EMBL/GenBank/DDBJ databases">
        <title>Draft genome of the white-rot fungus Obba rivulosa 3A-2.</title>
        <authorList>
            <consortium name="DOE Joint Genome Institute"/>
            <person name="Miettinen O."/>
            <person name="Riley R."/>
            <person name="Acob R."/>
            <person name="Barry K."/>
            <person name="Cullen D."/>
            <person name="De Vries R."/>
            <person name="Hainaut M."/>
            <person name="Hatakka A."/>
            <person name="Henrissat B."/>
            <person name="Hilden K."/>
            <person name="Kuo R."/>
            <person name="Labutti K."/>
            <person name="Lipzen A."/>
            <person name="Makela M.R."/>
            <person name="Sandor L."/>
            <person name="Spatafora J.W."/>
            <person name="Grigoriev I.V."/>
            <person name="Hibbett D.S."/>
        </authorList>
    </citation>
    <scope>NUCLEOTIDE SEQUENCE [LARGE SCALE GENOMIC DNA]</scope>
    <source>
        <strain evidence="2 3">3A-2</strain>
    </source>
</reference>
<gene>
    <name evidence="2" type="ORF">OBBRIDRAFT_793886</name>
</gene>
<protein>
    <submittedName>
        <fullName evidence="2">Uncharacterized protein</fullName>
    </submittedName>
</protein>
<organism evidence="2 3">
    <name type="scientific">Obba rivulosa</name>
    <dbReference type="NCBI Taxonomy" id="1052685"/>
    <lineage>
        <taxon>Eukaryota</taxon>
        <taxon>Fungi</taxon>
        <taxon>Dikarya</taxon>
        <taxon>Basidiomycota</taxon>
        <taxon>Agaricomycotina</taxon>
        <taxon>Agaricomycetes</taxon>
        <taxon>Polyporales</taxon>
        <taxon>Gelatoporiaceae</taxon>
        <taxon>Obba</taxon>
    </lineage>
</organism>
<dbReference type="EMBL" id="KV722418">
    <property type="protein sequence ID" value="OCH89812.1"/>
    <property type="molecule type" value="Genomic_DNA"/>
</dbReference>
<proteinExistence type="predicted"/>
<feature type="non-terminal residue" evidence="2">
    <location>
        <position position="1"/>
    </location>
</feature>
<dbReference type="Proteomes" id="UP000250043">
    <property type="component" value="Unassembled WGS sequence"/>
</dbReference>
<name>A0A8E2B071_9APHY</name>
<sequence>MARFMTLAGYHMPGAFPPEEHAIYLADLVSDDSDGSAPFYRLIHFPALEIGTGNMMDRLTEIVDYLATLYRKDILLAGMVYIIPTNNITAEFNVAPDIRMMEGLCGSEAMSNVVFVTRLRIDVSVSRENENGRWKEPHVGRFTWARIVEGTAAHFPVAEALLEDAIHNWFRPPHGPLLVQQEIVDKKFSLSRTSVAGRLRTEVAQQLRGRIRELCTVHDIIADTSLGVGEAHVEYLGYLDEEARKSRNRISNLIRELHLLGADNEIGVLLAELEGLYSVSSVFANQLLHNMSAGRLAKENVGLTEEVRRTRQELAETRDRLEEIEETARRQARHVEALDGQIKDSTTLLIPPLPELGPEALTLRIKL</sequence>
<evidence type="ECO:0000256" key="1">
    <source>
        <dbReference type="SAM" id="Coils"/>
    </source>
</evidence>